<dbReference type="EMBL" id="JAINWA010000003">
    <property type="protein sequence ID" value="MCD1655504.1"/>
    <property type="molecule type" value="Genomic_DNA"/>
</dbReference>
<dbReference type="Pfam" id="PF06114">
    <property type="entry name" value="Peptidase_M78"/>
    <property type="match status" value="1"/>
</dbReference>
<dbReference type="PANTHER" id="PTHR43236">
    <property type="entry name" value="ANTITOXIN HIGA1"/>
    <property type="match status" value="1"/>
</dbReference>
<dbReference type="InterPro" id="IPR001387">
    <property type="entry name" value="Cro/C1-type_HTH"/>
</dbReference>
<dbReference type="InterPro" id="IPR010982">
    <property type="entry name" value="Lambda_DNA-bd_dom_sf"/>
</dbReference>
<dbReference type="CDD" id="cd00093">
    <property type="entry name" value="HTH_XRE"/>
    <property type="match status" value="1"/>
</dbReference>
<protein>
    <submittedName>
        <fullName evidence="3">Helix-turn-helix domain-containing protein</fullName>
    </submittedName>
</protein>
<dbReference type="GO" id="GO:0003677">
    <property type="term" value="F:DNA binding"/>
    <property type="evidence" value="ECO:0007669"/>
    <property type="project" value="InterPro"/>
</dbReference>
<gene>
    <name evidence="3" type="ORF">K7J14_12445</name>
</gene>
<proteinExistence type="inferred from homology"/>
<name>A0AAE3ELC6_9SPIR</name>
<dbReference type="RefSeq" id="WP_230756789.1">
    <property type="nucleotide sequence ID" value="NZ_JAINWA010000003.1"/>
</dbReference>
<dbReference type="SUPFAM" id="SSF47413">
    <property type="entry name" value="lambda repressor-like DNA-binding domains"/>
    <property type="match status" value="1"/>
</dbReference>
<dbReference type="Pfam" id="PF12844">
    <property type="entry name" value="HTH_19"/>
    <property type="match status" value="1"/>
</dbReference>
<evidence type="ECO:0000313" key="3">
    <source>
        <dbReference type="EMBL" id="MCD1655504.1"/>
    </source>
</evidence>
<dbReference type="PANTHER" id="PTHR43236:SF1">
    <property type="entry name" value="BLL7220 PROTEIN"/>
    <property type="match status" value="1"/>
</dbReference>
<dbReference type="PROSITE" id="PS50943">
    <property type="entry name" value="HTH_CROC1"/>
    <property type="match status" value="1"/>
</dbReference>
<evidence type="ECO:0000313" key="4">
    <source>
        <dbReference type="Proteomes" id="UP001198163"/>
    </source>
</evidence>
<accession>A0AAE3ELC6</accession>
<evidence type="ECO:0000256" key="1">
    <source>
        <dbReference type="ARBA" id="ARBA00007227"/>
    </source>
</evidence>
<sequence length="396" mass="44403">MIGDRLRQKRIINGMSLQDVANELSNRGRKLSRAILSKYELNQSTPNALVLRDLAAILGVKTDYFFSESDISINWQAFRKKASVTQVTQERIKILAGQKVERLLQVESVCGIEAESSDLPVFRTITTLDEAEAIAEKLRIRWKLDDLPIKSLSELLESKGIVLVPLPSEIAGMDGLVGSLAGDRKIIVYDLGKSVDRIRLTIAHELGHLVGGNEDYKLNEKIANRFAGAFLAPARMLYQDMGTSRTSFSIPELCLLKEKYGMSIQALTYRAKDLGILTESAFKSMFISFRSKGISTVEPGIWNYPEEPTQIKRYIFRAVAEGRISETKAQEIYPDYLEVKSEMEIVPESSIQAFLALTPDEREKQLLLASESIASFYEKGGALGEFDILDDVEEYE</sequence>
<organism evidence="3 4">
    <name type="scientific">Teretinema zuelzerae</name>
    <dbReference type="NCBI Taxonomy" id="156"/>
    <lineage>
        <taxon>Bacteria</taxon>
        <taxon>Pseudomonadati</taxon>
        <taxon>Spirochaetota</taxon>
        <taxon>Spirochaetia</taxon>
        <taxon>Spirochaetales</taxon>
        <taxon>Treponemataceae</taxon>
        <taxon>Teretinema</taxon>
    </lineage>
</organism>
<evidence type="ECO:0000259" key="2">
    <source>
        <dbReference type="PROSITE" id="PS50943"/>
    </source>
</evidence>
<dbReference type="Gene3D" id="1.10.10.2910">
    <property type="match status" value="1"/>
</dbReference>
<dbReference type="SMART" id="SM00530">
    <property type="entry name" value="HTH_XRE"/>
    <property type="match status" value="1"/>
</dbReference>
<dbReference type="InterPro" id="IPR010359">
    <property type="entry name" value="IrrE_HExxH"/>
</dbReference>
<keyword evidence="4" id="KW-1185">Reference proteome</keyword>
<dbReference type="Proteomes" id="UP001198163">
    <property type="component" value="Unassembled WGS sequence"/>
</dbReference>
<comment type="caution">
    <text evidence="3">The sequence shown here is derived from an EMBL/GenBank/DDBJ whole genome shotgun (WGS) entry which is preliminary data.</text>
</comment>
<feature type="domain" description="HTH cro/C1-type" evidence="2">
    <location>
        <begin position="6"/>
        <end position="65"/>
    </location>
</feature>
<dbReference type="AlphaFoldDB" id="A0AAE3ELC6"/>
<comment type="similarity">
    <text evidence="1">Belongs to the short-chain fatty acyl-CoA assimilation regulator (ScfR) family.</text>
</comment>
<dbReference type="Gene3D" id="1.10.260.40">
    <property type="entry name" value="lambda repressor-like DNA-binding domains"/>
    <property type="match status" value="1"/>
</dbReference>
<dbReference type="InterPro" id="IPR052345">
    <property type="entry name" value="Rad_response_metalloprotease"/>
</dbReference>
<reference evidence="3" key="1">
    <citation type="submission" date="2021-08" db="EMBL/GenBank/DDBJ databases">
        <title>Comparative analyses of Brucepasteria parasyntrophica and Teretinema zuelzerae.</title>
        <authorList>
            <person name="Song Y."/>
            <person name="Brune A."/>
        </authorList>
    </citation>
    <scope>NUCLEOTIDE SEQUENCE</scope>
    <source>
        <strain evidence="3">DSM 1903</strain>
    </source>
</reference>